<accession>A0ABX2AWQ2</accession>
<reference evidence="1 2" key="1">
    <citation type="submission" date="2020-05" db="EMBL/GenBank/DDBJ databases">
        <title>Distinct polysaccharide utilization as determinants for interspecies competition between intestinal Prevotella spp.</title>
        <authorList>
            <person name="Galvez E.J.C."/>
            <person name="Iljazovic A."/>
            <person name="Strowig T."/>
        </authorList>
    </citation>
    <scope>NUCLEOTIDE SEQUENCE [LARGE SCALE GENOMIC DNA]</scope>
    <source>
        <strain evidence="1 2">PROD</strain>
    </source>
</reference>
<evidence type="ECO:0000313" key="2">
    <source>
        <dbReference type="Proteomes" id="UP001193734"/>
    </source>
</evidence>
<protein>
    <submittedName>
        <fullName evidence="1">DUF4831 family protein</fullName>
    </submittedName>
</protein>
<keyword evidence="2" id="KW-1185">Reference proteome</keyword>
<gene>
    <name evidence="1" type="ORF">HPS55_10505</name>
</gene>
<organism evidence="1 2">
    <name type="scientific">Xylanibacter rodentium</name>
    <dbReference type="NCBI Taxonomy" id="2736289"/>
    <lineage>
        <taxon>Bacteria</taxon>
        <taxon>Pseudomonadati</taxon>
        <taxon>Bacteroidota</taxon>
        <taxon>Bacteroidia</taxon>
        <taxon>Bacteroidales</taxon>
        <taxon>Prevotellaceae</taxon>
        <taxon>Xylanibacter</taxon>
    </lineage>
</organism>
<name>A0ABX2AWQ2_9BACT</name>
<dbReference type="Pfam" id="PF16115">
    <property type="entry name" value="DUF4831"/>
    <property type="match status" value="1"/>
</dbReference>
<evidence type="ECO:0000313" key="1">
    <source>
        <dbReference type="EMBL" id="NPE14745.1"/>
    </source>
</evidence>
<dbReference type="EMBL" id="JABKKE010000017">
    <property type="protein sequence ID" value="NPE14745.1"/>
    <property type="molecule type" value="Genomic_DNA"/>
</dbReference>
<dbReference type="InterPro" id="IPR032265">
    <property type="entry name" value="DUF4831"/>
</dbReference>
<dbReference type="Proteomes" id="UP001193734">
    <property type="component" value="Unassembled WGS sequence"/>
</dbReference>
<comment type="caution">
    <text evidence="1">The sequence shown here is derived from an EMBL/GenBank/DDBJ whole genome shotgun (WGS) entry which is preliminary data.</text>
</comment>
<proteinExistence type="predicted"/>
<sequence length="346" mass="38481">MTSAQTQISKYQPGVTPEGAIYFLPKTALRIVVQVEKTTYTPGDFCKYSERYLRMKNVEQEPYVSYKVTSITPTPFGVADKSKCYAVKYNQKNATANITLADDGTLLAINADARQPETPTKFIPAPKPKDVNPRLFMSEEILAAGSTAKMAELTALEIYDIRDSKNQLTRGQADFMPKDGEQLKIMLNQLDVQDRALTRLFTGTVTKDTAEHVFIYYPDKEVNRQILFRLSSHLGLVDHDDLSGIPYYISIEDMHSVPVSNMSIDNSKKKGNAKDIQDGIYVNVPGKIKATIMKGNDSIGSFEILAAQFGTTELLSGDLFNKRFTTHLTLNPTTGSVAKIEAEQPK</sequence>